<keyword evidence="3" id="KW-1185">Reference proteome</keyword>
<evidence type="ECO:0000313" key="3">
    <source>
        <dbReference type="Proteomes" id="UP000265520"/>
    </source>
</evidence>
<organism evidence="2 3">
    <name type="scientific">Trifolium medium</name>
    <dbReference type="NCBI Taxonomy" id="97028"/>
    <lineage>
        <taxon>Eukaryota</taxon>
        <taxon>Viridiplantae</taxon>
        <taxon>Streptophyta</taxon>
        <taxon>Embryophyta</taxon>
        <taxon>Tracheophyta</taxon>
        <taxon>Spermatophyta</taxon>
        <taxon>Magnoliopsida</taxon>
        <taxon>eudicotyledons</taxon>
        <taxon>Gunneridae</taxon>
        <taxon>Pentapetalae</taxon>
        <taxon>rosids</taxon>
        <taxon>fabids</taxon>
        <taxon>Fabales</taxon>
        <taxon>Fabaceae</taxon>
        <taxon>Papilionoideae</taxon>
        <taxon>50 kb inversion clade</taxon>
        <taxon>NPAAA clade</taxon>
        <taxon>Hologalegina</taxon>
        <taxon>IRL clade</taxon>
        <taxon>Trifolieae</taxon>
        <taxon>Trifolium</taxon>
    </lineage>
</organism>
<feature type="region of interest" description="Disordered" evidence="1">
    <location>
        <begin position="15"/>
        <end position="54"/>
    </location>
</feature>
<dbReference type="EMBL" id="LXQA011068648">
    <property type="protein sequence ID" value="MCI83501.1"/>
    <property type="molecule type" value="Genomic_DNA"/>
</dbReference>
<protein>
    <submittedName>
        <fullName evidence="2">Uncharacterized protein</fullName>
    </submittedName>
</protein>
<feature type="non-terminal residue" evidence="2">
    <location>
        <position position="54"/>
    </location>
</feature>
<sequence length="54" mass="6090">MKAKMEKLLEIFQAMATKQSTPQPQGDTEWPEFGLPQGYTPPEEESDPTQIPVI</sequence>
<dbReference type="AlphaFoldDB" id="A0A392V9A0"/>
<comment type="caution">
    <text evidence="2">The sequence shown here is derived from an EMBL/GenBank/DDBJ whole genome shotgun (WGS) entry which is preliminary data.</text>
</comment>
<evidence type="ECO:0000256" key="1">
    <source>
        <dbReference type="SAM" id="MobiDB-lite"/>
    </source>
</evidence>
<accession>A0A392V9A0</accession>
<evidence type="ECO:0000313" key="2">
    <source>
        <dbReference type="EMBL" id="MCI83501.1"/>
    </source>
</evidence>
<proteinExistence type="predicted"/>
<dbReference type="Proteomes" id="UP000265520">
    <property type="component" value="Unassembled WGS sequence"/>
</dbReference>
<name>A0A392V9A0_9FABA</name>
<feature type="compositionally biased region" description="Polar residues" evidence="1">
    <location>
        <begin position="16"/>
        <end position="26"/>
    </location>
</feature>
<reference evidence="2 3" key="1">
    <citation type="journal article" date="2018" name="Front. Plant Sci.">
        <title>Red Clover (Trifolium pratense) and Zigzag Clover (T. medium) - A Picture of Genomic Similarities and Differences.</title>
        <authorList>
            <person name="Dluhosova J."/>
            <person name="Istvanek J."/>
            <person name="Nedelnik J."/>
            <person name="Repkova J."/>
        </authorList>
    </citation>
    <scope>NUCLEOTIDE SEQUENCE [LARGE SCALE GENOMIC DNA]</scope>
    <source>
        <strain evidence="3">cv. 10/8</strain>
        <tissue evidence="2">Leaf</tissue>
    </source>
</reference>